<dbReference type="OrthoDB" id="2756205at2759"/>
<dbReference type="Proteomes" id="UP000256964">
    <property type="component" value="Unassembled WGS sequence"/>
</dbReference>
<accession>A0A371CIH0</accession>
<feature type="non-terminal residue" evidence="1">
    <location>
        <position position="1"/>
    </location>
</feature>
<evidence type="ECO:0000313" key="1">
    <source>
        <dbReference type="EMBL" id="RDX40073.1"/>
    </source>
</evidence>
<dbReference type="STRING" id="139420.A0A371CIH0"/>
<gene>
    <name evidence="1" type="ORF">OH76DRAFT_1366742</name>
</gene>
<protein>
    <submittedName>
        <fullName evidence="1">Uncharacterized protein</fullName>
    </submittedName>
</protein>
<reference evidence="1 2" key="1">
    <citation type="journal article" date="2018" name="Biotechnol. Biofuels">
        <title>Integrative visual omics of the white-rot fungus Polyporus brumalis exposes the biotechnological potential of its oxidative enzymes for delignifying raw plant biomass.</title>
        <authorList>
            <person name="Miyauchi S."/>
            <person name="Rancon A."/>
            <person name="Drula E."/>
            <person name="Hage H."/>
            <person name="Chaduli D."/>
            <person name="Favel A."/>
            <person name="Grisel S."/>
            <person name="Henrissat B."/>
            <person name="Herpoel-Gimbert I."/>
            <person name="Ruiz-Duenas F.J."/>
            <person name="Chevret D."/>
            <person name="Hainaut M."/>
            <person name="Lin J."/>
            <person name="Wang M."/>
            <person name="Pangilinan J."/>
            <person name="Lipzen A."/>
            <person name="Lesage-Meessen L."/>
            <person name="Navarro D."/>
            <person name="Riley R."/>
            <person name="Grigoriev I.V."/>
            <person name="Zhou S."/>
            <person name="Raouche S."/>
            <person name="Rosso M.N."/>
        </authorList>
    </citation>
    <scope>NUCLEOTIDE SEQUENCE [LARGE SCALE GENOMIC DNA]</scope>
    <source>
        <strain evidence="1 2">BRFM 1820</strain>
    </source>
</reference>
<keyword evidence="2" id="KW-1185">Reference proteome</keyword>
<dbReference type="AlphaFoldDB" id="A0A371CIH0"/>
<proteinExistence type="predicted"/>
<organism evidence="1 2">
    <name type="scientific">Lentinus brumalis</name>
    <dbReference type="NCBI Taxonomy" id="2498619"/>
    <lineage>
        <taxon>Eukaryota</taxon>
        <taxon>Fungi</taxon>
        <taxon>Dikarya</taxon>
        <taxon>Basidiomycota</taxon>
        <taxon>Agaricomycotina</taxon>
        <taxon>Agaricomycetes</taxon>
        <taxon>Polyporales</taxon>
        <taxon>Polyporaceae</taxon>
        <taxon>Lentinus</taxon>
    </lineage>
</organism>
<name>A0A371CIH0_9APHY</name>
<sequence>LNIYYESKVDWRTSSDILRAHPEFHDRPRYDGILYSTTKGPVFGELLCLLVSKIGGKEYPLALVHPYDAALARRPSAMDKALGFFPVRAQPRSRAGFIPVDSIIRGAVLVPDFDSSAYFLVHDLVDGDMFFRIKELRS</sequence>
<dbReference type="EMBL" id="KZ857591">
    <property type="protein sequence ID" value="RDX40073.1"/>
    <property type="molecule type" value="Genomic_DNA"/>
</dbReference>
<evidence type="ECO:0000313" key="2">
    <source>
        <dbReference type="Proteomes" id="UP000256964"/>
    </source>
</evidence>